<dbReference type="CDD" id="cd14686">
    <property type="entry name" value="bZIP"/>
    <property type="match status" value="1"/>
</dbReference>
<keyword evidence="14" id="KW-1185">Reference proteome</keyword>
<dbReference type="Proteomes" id="UP000834106">
    <property type="component" value="Chromosome 18"/>
</dbReference>
<evidence type="ECO:0000256" key="3">
    <source>
        <dbReference type="ARBA" id="ARBA00023015"/>
    </source>
</evidence>
<dbReference type="PANTHER" id="PTHR45714:SF11">
    <property type="entry name" value="HOMEOBOX-LEUCINE ZIPPER PROTEIN HAT3"/>
    <property type="match status" value="1"/>
</dbReference>
<comment type="similarity">
    <text evidence="2">Belongs to the HD-ZIP homeobox family. Class II subfamily.</text>
</comment>
<evidence type="ECO:0000256" key="10">
    <source>
        <dbReference type="SAM" id="MobiDB-lite"/>
    </source>
</evidence>
<dbReference type="InterPro" id="IPR009057">
    <property type="entry name" value="Homeodomain-like_sf"/>
</dbReference>
<dbReference type="InterPro" id="IPR050762">
    <property type="entry name" value="HD-ZIP_Homeobox_LZ_Class_II"/>
</dbReference>
<gene>
    <name evidence="13" type="ORF">FPE_LOCUS29048</name>
</gene>
<dbReference type="CDD" id="cd00086">
    <property type="entry name" value="homeodomain"/>
    <property type="match status" value="1"/>
</dbReference>
<evidence type="ECO:0000256" key="1">
    <source>
        <dbReference type="ARBA" id="ARBA00004123"/>
    </source>
</evidence>
<proteinExistence type="inferred from homology"/>
<dbReference type="PANTHER" id="PTHR45714">
    <property type="entry name" value="HOMEOBOX-LEUCINE ZIPPER PROTEIN HAT14"/>
    <property type="match status" value="1"/>
</dbReference>
<dbReference type="SMART" id="SM00389">
    <property type="entry name" value="HOX"/>
    <property type="match status" value="1"/>
</dbReference>
<sequence length="273" mass="30989">MDEKDDDLNLSLRCPDNKNLDPPTPNFPLNLMKSALPFMHYHGNDLLKSPADRIAETRSFFQGIDVNRPVTVIDCEEVVMASSPNSTVSSVCGKRGEREENDGERATSSLEDDDGGDVEGRKKLRLSKEQAAVLEETFKEYNTLSPKQKLALAKELNLRPRQVEVWFQNRRARIKLKQTEVDCDYLRRRCEHLTEENRRLQKEVNDLRALKLSPHFYMNTNPPTTLTMCPQCERVAVSSSSYSATGAGISRQHNPVAAAHQRPMPMPVSKFQC</sequence>
<dbReference type="SMART" id="SM00340">
    <property type="entry name" value="HALZ"/>
    <property type="match status" value="1"/>
</dbReference>
<evidence type="ECO:0000256" key="2">
    <source>
        <dbReference type="ARBA" id="ARBA00006074"/>
    </source>
</evidence>
<dbReference type="InterPro" id="IPR001356">
    <property type="entry name" value="HD"/>
</dbReference>
<accession>A0AAD2E9V7</accession>
<dbReference type="InterPro" id="IPR006712">
    <property type="entry name" value="HD-ZIP_N"/>
</dbReference>
<evidence type="ECO:0008006" key="15">
    <source>
        <dbReference type="Google" id="ProtNLM"/>
    </source>
</evidence>
<reference evidence="13" key="1">
    <citation type="submission" date="2023-05" db="EMBL/GenBank/DDBJ databases">
        <authorList>
            <person name="Huff M."/>
        </authorList>
    </citation>
    <scope>NUCLEOTIDE SEQUENCE</scope>
</reference>
<dbReference type="AlphaFoldDB" id="A0AAD2E9V7"/>
<evidence type="ECO:0000256" key="4">
    <source>
        <dbReference type="ARBA" id="ARBA00023125"/>
    </source>
</evidence>
<name>A0AAD2E9V7_9LAMI</name>
<feature type="region of interest" description="Disordered" evidence="10">
    <location>
        <begin position="1"/>
        <end position="24"/>
    </location>
</feature>
<keyword evidence="5 8" id="KW-0371">Homeobox</keyword>
<evidence type="ECO:0000313" key="13">
    <source>
        <dbReference type="EMBL" id="CAI9781618.1"/>
    </source>
</evidence>
<dbReference type="EMBL" id="OU503053">
    <property type="protein sequence ID" value="CAI9781618.1"/>
    <property type="molecule type" value="Genomic_DNA"/>
</dbReference>
<keyword evidence="3" id="KW-0805">Transcription regulation</keyword>
<evidence type="ECO:0000256" key="6">
    <source>
        <dbReference type="ARBA" id="ARBA00023163"/>
    </source>
</evidence>
<dbReference type="GO" id="GO:0043565">
    <property type="term" value="F:sequence-specific DNA binding"/>
    <property type="evidence" value="ECO:0007669"/>
    <property type="project" value="InterPro"/>
</dbReference>
<keyword evidence="6" id="KW-0804">Transcription</keyword>
<dbReference type="InterPro" id="IPR017970">
    <property type="entry name" value="Homeobox_CS"/>
</dbReference>
<evidence type="ECO:0000256" key="7">
    <source>
        <dbReference type="ARBA" id="ARBA00023242"/>
    </source>
</evidence>
<keyword evidence="4 8" id="KW-0238">DNA-binding</keyword>
<evidence type="ECO:0000256" key="8">
    <source>
        <dbReference type="RuleBase" id="RU000682"/>
    </source>
</evidence>
<dbReference type="GO" id="GO:0005634">
    <property type="term" value="C:nucleus"/>
    <property type="evidence" value="ECO:0007669"/>
    <property type="project" value="UniProtKB-SubCell"/>
</dbReference>
<evidence type="ECO:0000259" key="11">
    <source>
        <dbReference type="SMART" id="SM00340"/>
    </source>
</evidence>
<feature type="coiled-coil region" evidence="9">
    <location>
        <begin position="176"/>
        <end position="210"/>
    </location>
</feature>
<keyword evidence="7 8" id="KW-0539">Nucleus</keyword>
<keyword evidence="9" id="KW-0175">Coiled coil</keyword>
<evidence type="ECO:0000256" key="5">
    <source>
        <dbReference type="ARBA" id="ARBA00023155"/>
    </source>
</evidence>
<dbReference type="GO" id="GO:0000981">
    <property type="term" value="F:DNA-binding transcription factor activity, RNA polymerase II-specific"/>
    <property type="evidence" value="ECO:0007669"/>
    <property type="project" value="InterPro"/>
</dbReference>
<dbReference type="Gene3D" id="1.10.10.60">
    <property type="entry name" value="Homeodomain-like"/>
    <property type="match status" value="1"/>
</dbReference>
<feature type="domain" description="Homeobox" evidence="12">
    <location>
        <begin position="119"/>
        <end position="181"/>
    </location>
</feature>
<dbReference type="Pfam" id="PF02183">
    <property type="entry name" value="HALZ"/>
    <property type="match status" value="1"/>
</dbReference>
<evidence type="ECO:0000256" key="9">
    <source>
        <dbReference type="SAM" id="Coils"/>
    </source>
</evidence>
<dbReference type="Pfam" id="PF04618">
    <property type="entry name" value="HD-ZIP_N"/>
    <property type="match status" value="1"/>
</dbReference>
<evidence type="ECO:0000259" key="12">
    <source>
        <dbReference type="SMART" id="SM00389"/>
    </source>
</evidence>
<evidence type="ECO:0000313" key="14">
    <source>
        <dbReference type="Proteomes" id="UP000834106"/>
    </source>
</evidence>
<organism evidence="13 14">
    <name type="scientific">Fraxinus pennsylvanica</name>
    <dbReference type="NCBI Taxonomy" id="56036"/>
    <lineage>
        <taxon>Eukaryota</taxon>
        <taxon>Viridiplantae</taxon>
        <taxon>Streptophyta</taxon>
        <taxon>Embryophyta</taxon>
        <taxon>Tracheophyta</taxon>
        <taxon>Spermatophyta</taxon>
        <taxon>Magnoliopsida</taxon>
        <taxon>eudicotyledons</taxon>
        <taxon>Gunneridae</taxon>
        <taxon>Pentapetalae</taxon>
        <taxon>asterids</taxon>
        <taxon>lamiids</taxon>
        <taxon>Lamiales</taxon>
        <taxon>Oleaceae</taxon>
        <taxon>Oleeae</taxon>
        <taxon>Fraxinus</taxon>
    </lineage>
</organism>
<dbReference type="SUPFAM" id="SSF46689">
    <property type="entry name" value="Homeodomain-like"/>
    <property type="match status" value="1"/>
</dbReference>
<comment type="subcellular location">
    <subcellularLocation>
        <location evidence="1 8">Nucleus</location>
    </subcellularLocation>
</comment>
<feature type="region of interest" description="Disordered" evidence="10">
    <location>
        <begin position="85"/>
        <end position="122"/>
    </location>
</feature>
<dbReference type="InterPro" id="IPR003106">
    <property type="entry name" value="Leu_zip_homeo"/>
</dbReference>
<dbReference type="PROSITE" id="PS00027">
    <property type="entry name" value="HOMEOBOX_1"/>
    <property type="match status" value="1"/>
</dbReference>
<dbReference type="Pfam" id="PF00046">
    <property type="entry name" value="Homeodomain"/>
    <property type="match status" value="1"/>
</dbReference>
<protein>
    <recommendedName>
        <fullName evidence="15">Homeobox domain-containing protein</fullName>
    </recommendedName>
</protein>
<feature type="domain" description="Leucine zipper homeobox-associated" evidence="11">
    <location>
        <begin position="177"/>
        <end position="220"/>
    </location>
</feature>